<protein>
    <submittedName>
        <fullName evidence="2">Phosphotransferase enzyme family protein</fullName>
    </submittedName>
</protein>
<reference evidence="2 3" key="1">
    <citation type="submission" date="2018-12" db="EMBL/GenBank/DDBJ databases">
        <authorList>
            <consortium name="Pathogen Informatics"/>
        </authorList>
    </citation>
    <scope>NUCLEOTIDE SEQUENCE [LARGE SCALE GENOMIC DNA]</scope>
    <source>
        <strain evidence="2 3">NCTC10485</strain>
    </source>
</reference>
<gene>
    <name evidence="2" type="ORF">NCTC10485_01736</name>
</gene>
<proteinExistence type="predicted"/>
<dbReference type="Gene3D" id="3.30.200.20">
    <property type="entry name" value="Phosphorylase Kinase, domain 1"/>
    <property type="match status" value="1"/>
</dbReference>
<organism evidence="2 3">
    <name type="scientific">Mycolicibacterium chitae</name>
    <name type="common">Mycobacterium chitae</name>
    <dbReference type="NCBI Taxonomy" id="1792"/>
    <lineage>
        <taxon>Bacteria</taxon>
        <taxon>Bacillati</taxon>
        <taxon>Actinomycetota</taxon>
        <taxon>Actinomycetes</taxon>
        <taxon>Mycobacteriales</taxon>
        <taxon>Mycobacteriaceae</taxon>
        <taxon>Mycolicibacterium</taxon>
    </lineage>
</organism>
<dbReference type="CDD" id="cd05154">
    <property type="entry name" value="ACAD10_11_N-like"/>
    <property type="match status" value="1"/>
</dbReference>
<dbReference type="Pfam" id="PF01636">
    <property type="entry name" value="APH"/>
    <property type="match status" value="1"/>
</dbReference>
<dbReference type="AlphaFoldDB" id="A0A3S4RM19"/>
<dbReference type="PANTHER" id="PTHR47829:SF1">
    <property type="entry name" value="HAD FAMILY PHOSPHATASE"/>
    <property type="match status" value="1"/>
</dbReference>
<dbReference type="InterPro" id="IPR011009">
    <property type="entry name" value="Kinase-like_dom_sf"/>
</dbReference>
<dbReference type="EMBL" id="LR134355">
    <property type="protein sequence ID" value="VEG47455.1"/>
    <property type="molecule type" value="Genomic_DNA"/>
</dbReference>
<keyword evidence="3" id="KW-1185">Reference proteome</keyword>
<evidence type="ECO:0000313" key="3">
    <source>
        <dbReference type="Proteomes" id="UP000282551"/>
    </source>
</evidence>
<dbReference type="OrthoDB" id="3806873at2"/>
<dbReference type="SUPFAM" id="SSF56112">
    <property type="entry name" value="Protein kinase-like (PK-like)"/>
    <property type="match status" value="1"/>
</dbReference>
<dbReference type="Proteomes" id="UP000282551">
    <property type="component" value="Chromosome"/>
</dbReference>
<dbReference type="PANTHER" id="PTHR47829">
    <property type="entry name" value="HYDROLASE, PUTATIVE (AFU_ORTHOLOGUE AFUA_1G12880)-RELATED"/>
    <property type="match status" value="1"/>
</dbReference>
<evidence type="ECO:0000259" key="1">
    <source>
        <dbReference type="Pfam" id="PF01636"/>
    </source>
</evidence>
<dbReference type="InterPro" id="IPR052898">
    <property type="entry name" value="ACAD10-like"/>
</dbReference>
<keyword evidence="2" id="KW-0808">Transferase</keyword>
<dbReference type="InterPro" id="IPR041726">
    <property type="entry name" value="ACAD10_11_N"/>
</dbReference>
<dbReference type="Gene3D" id="3.90.1200.10">
    <property type="match status" value="1"/>
</dbReference>
<accession>A0A3S4RM19</accession>
<name>A0A3S4RM19_MYCCI</name>
<sequence length="338" mass="36388">MSALDLVALQGFLQLSGVKVDGELTAELISGGRSNLTYAVRDSATHWVLRRPPTAGLTPSAHDVAREYRVADGLQGTGVPVAETVVLCEDESVLGAPFSLVRHVDGVVIRSQEQLDAHPSGAIEACLDSLVDVIVDLHAVDYQACGLGDFGRPDGFLERQIKLWARQWRHMELAAGDDIRALHGWLTDNTPAQRYSSIVHGDYRIDNVIVDAENIGRIAAVVDWELSTLGDPLTDVALMCAYRNPAMDLVLGFPAAWTSPRLADGEQIAQRYAERSGRDLSDWNFYLALAYFKLAVIAAGIDYRYRAGAGEGAGFDTAGHSVAPFIAAGLSATQGVTV</sequence>
<dbReference type="GO" id="GO:0016740">
    <property type="term" value="F:transferase activity"/>
    <property type="evidence" value="ECO:0007669"/>
    <property type="project" value="UniProtKB-KW"/>
</dbReference>
<dbReference type="RefSeq" id="WP_126333388.1">
    <property type="nucleotide sequence ID" value="NZ_AP022604.1"/>
</dbReference>
<dbReference type="InterPro" id="IPR002575">
    <property type="entry name" value="Aminoglycoside_PTrfase"/>
</dbReference>
<evidence type="ECO:0000313" key="2">
    <source>
        <dbReference type="EMBL" id="VEG47455.1"/>
    </source>
</evidence>
<feature type="domain" description="Aminoglycoside phosphotransferase" evidence="1">
    <location>
        <begin position="26"/>
        <end position="257"/>
    </location>
</feature>